<dbReference type="Proteomes" id="UP001385951">
    <property type="component" value="Unassembled WGS sequence"/>
</dbReference>
<protein>
    <recommendedName>
        <fullName evidence="1">Jacalin-type lectin domain-containing protein</fullName>
    </recommendedName>
</protein>
<accession>A0AAW0GES0</accession>
<dbReference type="InterPro" id="IPR036404">
    <property type="entry name" value="Jacalin-like_lectin_dom_sf"/>
</dbReference>
<keyword evidence="3" id="KW-1185">Reference proteome</keyword>
<proteinExistence type="predicted"/>
<comment type="caution">
    <text evidence="2">The sequence shown here is derived from an EMBL/GenBank/DDBJ whole genome shotgun (WGS) entry which is preliminary data.</text>
</comment>
<name>A0AAW0GES0_9APHY</name>
<dbReference type="AlphaFoldDB" id="A0AAW0GES0"/>
<dbReference type="InterPro" id="IPR001229">
    <property type="entry name" value="Jacalin-like_lectin_dom"/>
</dbReference>
<dbReference type="PANTHER" id="PTHR46506">
    <property type="entry name" value="OS05G0143600 PROTEIN"/>
    <property type="match status" value="1"/>
</dbReference>
<dbReference type="Gene3D" id="2.100.10.30">
    <property type="entry name" value="Jacalin-like lectin domain"/>
    <property type="match status" value="1"/>
</dbReference>
<evidence type="ECO:0000313" key="2">
    <source>
        <dbReference type="EMBL" id="KAK7690062.1"/>
    </source>
</evidence>
<reference evidence="2 3" key="1">
    <citation type="submission" date="2022-09" db="EMBL/GenBank/DDBJ databases">
        <authorList>
            <person name="Palmer J.M."/>
        </authorList>
    </citation>
    <scope>NUCLEOTIDE SEQUENCE [LARGE SCALE GENOMIC DNA]</scope>
    <source>
        <strain evidence="2 3">DSM 7382</strain>
    </source>
</reference>
<sequence length="168" mass="17666">MSTDIKVTQTVLYGSPDGAKAFDDLTGVAGWPVSQRLDRIKEIKVRHGDIVDNITITYEQQGGLGPTTQSHGGDTGAGVEDICLAGTERLVGIYGVAGSVSDAYGSTSIYKLSFVIADHKNGSVKVKGPFGIATQSGTTFSITANVLAFAGRTSNRNYLQALSVYTQD</sequence>
<dbReference type="EMBL" id="JASBNA010000007">
    <property type="protein sequence ID" value="KAK7690062.1"/>
    <property type="molecule type" value="Genomic_DNA"/>
</dbReference>
<dbReference type="Pfam" id="PF01419">
    <property type="entry name" value="Jacalin"/>
    <property type="match status" value="1"/>
</dbReference>
<evidence type="ECO:0000313" key="3">
    <source>
        <dbReference type="Proteomes" id="UP001385951"/>
    </source>
</evidence>
<evidence type="ECO:0000259" key="1">
    <source>
        <dbReference type="Pfam" id="PF01419"/>
    </source>
</evidence>
<feature type="domain" description="Jacalin-type lectin" evidence="1">
    <location>
        <begin position="28"/>
        <end position="165"/>
    </location>
</feature>
<dbReference type="SUPFAM" id="SSF51101">
    <property type="entry name" value="Mannose-binding lectins"/>
    <property type="match status" value="1"/>
</dbReference>
<gene>
    <name evidence="2" type="ORF">QCA50_006707</name>
</gene>
<organism evidence="2 3">
    <name type="scientific">Cerrena zonata</name>
    <dbReference type="NCBI Taxonomy" id="2478898"/>
    <lineage>
        <taxon>Eukaryota</taxon>
        <taxon>Fungi</taxon>
        <taxon>Dikarya</taxon>
        <taxon>Basidiomycota</taxon>
        <taxon>Agaricomycotina</taxon>
        <taxon>Agaricomycetes</taxon>
        <taxon>Polyporales</taxon>
        <taxon>Cerrenaceae</taxon>
        <taxon>Cerrena</taxon>
    </lineage>
</organism>